<name>A0AAE1GVR4_9NEOP</name>
<evidence type="ECO:0000313" key="1">
    <source>
        <dbReference type="EMBL" id="KAK3910044.1"/>
    </source>
</evidence>
<dbReference type="Proteomes" id="UP001219518">
    <property type="component" value="Unassembled WGS sequence"/>
</dbReference>
<reference evidence="1" key="1">
    <citation type="submission" date="2021-07" db="EMBL/GenBank/DDBJ databases">
        <authorList>
            <person name="Catto M.A."/>
            <person name="Jacobson A."/>
            <person name="Kennedy G."/>
            <person name="Labadie P."/>
            <person name="Hunt B.G."/>
            <person name="Srinivasan R."/>
        </authorList>
    </citation>
    <scope>NUCLEOTIDE SEQUENCE</scope>
    <source>
        <strain evidence="1">PL_HMW_Pooled</strain>
        <tissue evidence="1">Head</tissue>
    </source>
</reference>
<accession>A0AAE1GVR4</accession>
<dbReference type="EMBL" id="JAHWGI010000142">
    <property type="protein sequence ID" value="KAK3910044.1"/>
    <property type="molecule type" value="Genomic_DNA"/>
</dbReference>
<gene>
    <name evidence="1" type="ORF">KUF71_020053</name>
</gene>
<protein>
    <submittedName>
        <fullName evidence="1">Monopolar spindle protein 2</fullName>
    </submittedName>
</protein>
<keyword evidence="2" id="KW-1185">Reference proteome</keyword>
<comment type="caution">
    <text evidence="1">The sequence shown here is derived from an EMBL/GenBank/DDBJ whole genome shotgun (WGS) entry which is preliminary data.</text>
</comment>
<evidence type="ECO:0000313" key="2">
    <source>
        <dbReference type="Proteomes" id="UP001219518"/>
    </source>
</evidence>
<sequence>MKMDGCFASLLFLRHQNNIEEAASVAELGECCWNACSSHDWAKHSSTKNCIKEAASVAQVENVIGMTELIKITL</sequence>
<organism evidence="1 2">
    <name type="scientific">Frankliniella fusca</name>
    <dbReference type="NCBI Taxonomy" id="407009"/>
    <lineage>
        <taxon>Eukaryota</taxon>
        <taxon>Metazoa</taxon>
        <taxon>Ecdysozoa</taxon>
        <taxon>Arthropoda</taxon>
        <taxon>Hexapoda</taxon>
        <taxon>Insecta</taxon>
        <taxon>Pterygota</taxon>
        <taxon>Neoptera</taxon>
        <taxon>Paraneoptera</taxon>
        <taxon>Thysanoptera</taxon>
        <taxon>Terebrantia</taxon>
        <taxon>Thripoidea</taxon>
        <taxon>Thripidae</taxon>
        <taxon>Frankliniella</taxon>
    </lineage>
</organism>
<dbReference type="AlphaFoldDB" id="A0AAE1GVR4"/>
<reference evidence="1" key="2">
    <citation type="journal article" date="2023" name="BMC Genomics">
        <title>Pest status, molecular evolution, and epigenetic factors derived from the genome assembly of Frankliniella fusca, a thysanopteran phytovirus vector.</title>
        <authorList>
            <person name="Catto M.A."/>
            <person name="Labadie P.E."/>
            <person name="Jacobson A.L."/>
            <person name="Kennedy G.G."/>
            <person name="Srinivasan R."/>
            <person name="Hunt B.G."/>
        </authorList>
    </citation>
    <scope>NUCLEOTIDE SEQUENCE</scope>
    <source>
        <strain evidence="1">PL_HMW_Pooled</strain>
    </source>
</reference>
<proteinExistence type="predicted"/>